<dbReference type="InParanoid" id="A0A7N2R2X7"/>
<dbReference type="Pfam" id="PF03140">
    <property type="entry name" value="DUF247"/>
    <property type="match status" value="1"/>
</dbReference>
<name>A0A7N2R2X7_QUELO</name>
<evidence type="ECO:0000313" key="3">
    <source>
        <dbReference type="Proteomes" id="UP000594261"/>
    </source>
</evidence>
<feature type="transmembrane region" description="Helical" evidence="1">
    <location>
        <begin position="443"/>
        <end position="464"/>
    </location>
</feature>
<dbReference type="Proteomes" id="UP000594261">
    <property type="component" value="Chromosome 4"/>
</dbReference>
<dbReference type="PANTHER" id="PTHR31170:SF9">
    <property type="entry name" value="PROTEIN, PUTATIVE (DUF247)-RELATED"/>
    <property type="match status" value="1"/>
</dbReference>
<keyword evidence="1" id="KW-0812">Transmembrane</keyword>
<dbReference type="RefSeq" id="XP_030962105.1">
    <property type="nucleotide sequence ID" value="XM_031106245.1"/>
</dbReference>
<keyword evidence="1" id="KW-1133">Transmembrane helix</keyword>
<dbReference type="AlphaFoldDB" id="A0A7N2R2X7"/>
<sequence>MDPDQLIIDITQTYEPDKHKCFIYKVPPELRKVNHDAYTPMLISVGPFHHGDEKLKNMEKLKLRYFKDACRRTKKSPEELARCIGKNEETIRHYYADSFDISPKDFIALILLDSIFIIEHLWRTKRTSLKSCSSNGTSSPQIEGCFLDEQNPRLSYSIFQDLILLENQVPFFVLEDLYNSAYGDLPDQHTTFQQNCHKDEDKSFHKLVLDYFLHFWEDFGLNRSSYDCEKMLPGKDMQIRHFIDFLRYLLLPCKCAPKCGKSIKRLPCATKLAEAGVEFREVPDRFFHDIKFQKSCLLEKCPCLNLSWLLSCFPCFKCLENMQPILEIPSFTVGDATERVIRNVMAFEQCHYLGEAYICNYIVLLDHLINTAEDVDLLVEKKVLVNWLGSNKAVAILINRLSQQIVEGNRSRYHDLSKQLNGHYENCWNKLMASFTSLYFRDFWRGTATVAGILLLFFAFMNFLRPFVFSHR</sequence>
<dbReference type="GeneID" id="115983537"/>
<dbReference type="OMA" id="NCHKDED"/>
<dbReference type="InterPro" id="IPR004158">
    <property type="entry name" value="DUF247_pln"/>
</dbReference>
<organism evidence="2 3">
    <name type="scientific">Quercus lobata</name>
    <name type="common">Valley oak</name>
    <dbReference type="NCBI Taxonomy" id="97700"/>
    <lineage>
        <taxon>Eukaryota</taxon>
        <taxon>Viridiplantae</taxon>
        <taxon>Streptophyta</taxon>
        <taxon>Embryophyta</taxon>
        <taxon>Tracheophyta</taxon>
        <taxon>Spermatophyta</taxon>
        <taxon>Magnoliopsida</taxon>
        <taxon>eudicotyledons</taxon>
        <taxon>Gunneridae</taxon>
        <taxon>Pentapetalae</taxon>
        <taxon>rosids</taxon>
        <taxon>fabids</taxon>
        <taxon>Fagales</taxon>
        <taxon>Fagaceae</taxon>
        <taxon>Quercus</taxon>
    </lineage>
</organism>
<reference evidence="2" key="2">
    <citation type="submission" date="2021-01" db="UniProtKB">
        <authorList>
            <consortium name="EnsemblPlants"/>
        </authorList>
    </citation>
    <scope>IDENTIFICATION</scope>
</reference>
<keyword evidence="3" id="KW-1185">Reference proteome</keyword>
<dbReference type="KEGG" id="qlo:115983537"/>
<proteinExistence type="predicted"/>
<dbReference type="EMBL" id="LRBV02000004">
    <property type="status" value="NOT_ANNOTATED_CDS"/>
    <property type="molecule type" value="Genomic_DNA"/>
</dbReference>
<dbReference type="RefSeq" id="XP_030962104.1">
    <property type="nucleotide sequence ID" value="XM_031106244.1"/>
</dbReference>
<evidence type="ECO:0000313" key="2">
    <source>
        <dbReference type="EnsemblPlants" id="QL04p032740:mrna:CDS:1"/>
    </source>
</evidence>
<dbReference type="EnsemblPlants" id="QL04p032740:mrna">
    <property type="protein sequence ID" value="QL04p032740:mrna:CDS:1"/>
    <property type="gene ID" value="QL04p032740"/>
</dbReference>
<dbReference type="RefSeq" id="XP_030962103.1">
    <property type="nucleotide sequence ID" value="XM_031106243.1"/>
</dbReference>
<gene>
    <name evidence="2" type="primary">LOC115983537</name>
</gene>
<dbReference type="OrthoDB" id="1470358at2759"/>
<keyword evidence="1" id="KW-0472">Membrane</keyword>
<evidence type="ECO:0000256" key="1">
    <source>
        <dbReference type="SAM" id="Phobius"/>
    </source>
</evidence>
<dbReference type="PANTHER" id="PTHR31170">
    <property type="entry name" value="BNAC04G53230D PROTEIN"/>
    <property type="match status" value="1"/>
</dbReference>
<accession>A0A7N2R2X7</accession>
<protein>
    <submittedName>
        <fullName evidence="2">Uncharacterized protein</fullName>
    </submittedName>
</protein>
<dbReference type="Gramene" id="QL04p032740:mrna">
    <property type="protein sequence ID" value="QL04p032740:mrna:CDS:1"/>
    <property type="gene ID" value="QL04p032740"/>
</dbReference>
<reference evidence="2 3" key="1">
    <citation type="journal article" date="2016" name="G3 (Bethesda)">
        <title>First Draft Assembly and Annotation of the Genome of a California Endemic Oak Quercus lobata Nee (Fagaceae).</title>
        <authorList>
            <person name="Sork V.L."/>
            <person name="Fitz-Gibbon S.T."/>
            <person name="Puiu D."/>
            <person name="Crepeau M."/>
            <person name="Gugger P.F."/>
            <person name="Sherman R."/>
            <person name="Stevens K."/>
            <person name="Langley C.H."/>
            <person name="Pellegrini M."/>
            <person name="Salzberg S.L."/>
        </authorList>
    </citation>
    <scope>NUCLEOTIDE SEQUENCE [LARGE SCALE GENOMIC DNA]</scope>
    <source>
        <strain evidence="2 3">cv. SW786</strain>
    </source>
</reference>